<dbReference type="InterPro" id="IPR039426">
    <property type="entry name" value="TonB-dep_rcpt-like"/>
</dbReference>
<dbReference type="Proteomes" id="UP000594873">
    <property type="component" value="Chromosome"/>
</dbReference>
<evidence type="ECO:0000256" key="14">
    <source>
        <dbReference type="SAM" id="SignalP"/>
    </source>
</evidence>
<keyword evidence="18" id="KW-1185">Reference proteome</keyword>
<dbReference type="InterPro" id="IPR000531">
    <property type="entry name" value="Beta-barrel_TonB"/>
</dbReference>
<dbReference type="PANTHER" id="PTHR32552">
    <property type="entry name" value="FERRICHROME IRON RECEPTOR-RELATED"/>
    <property type="match status" value="1"/>
</dbReference>
<dbReference type="SUPFAM" id="SSF56935">
    <property type="entry name" value="Porins"/>
    <property type="match status" value="1"/>
</dbReference>
<protein>
    <submittedName>
        <fullName evidence="17">TonB-dependent receptor</fullName>
    </submittedName>
</protein>
<dbReference type="PANTHER" id="PTHR32552:SF83">
    <property type="entry name" value="BLR3904 PROTEIN"/>
    <property type="match status" value="1"/>
</dbReference>
<comment type="similarity">
    <text evidence="2 12 13">Belongs to the TonB-dependent receptor family.</text>
</comment>
<keyword evidence="4 12" id="KW-1134">Transmembrane beta strand</keyword>
<evidence type="ECO:0000256" key="7">
    <source>
        <dbReference type="ARBA" id="ARBA00023065"/>
    </source>
</evidence>
<feature type="signal peptide" evidence="14">
    <location>
        <begin position="1"/>
        <end position="18"/>
    </location>
</feature>
<evidence type="ECO:0000256" key="3">
    <source>
        <dbReference type="ARBA" id="ARBA00022448"/>
    </source>
</evidence>
<dbReference type="InterPro" id="IPR036942">
    <property type="entry name" value="Beta-barrel_TonB_sf"/>
</dbReference>
<evidence type="ECO:0000256" key="6">
    <source>
        <dbReference type="ARBA" id="ARBA00022729"/>
    </source>
</evidence>
<evidence type="ECO:0000259" key="16">
    <source>
        <dbReference type="Pfam" id="PF07715"/>
    </source>
</evidence>
<dbReference type="GO" id="GO:0015344">
    <property type="term" value="F:siderophore uptake transmembrane transporter activity"/>
    <property type="evidence" value="ECO:0007669"/>
    <property type="project" value="TreeGrafter"/>
</dbReference>
<keyword evidence="6 14" id="KW-0732">Signal</keyword>
<dbReference type="Gene3D" id="2.40.170.20">
    <property type="entry name" value="TonB-dependent receptor, beta-barrel domain"/>
    <property type="match status" value="1"/>
</dbReference>
<proteinExistence type="inferred from homology"/>
<evidence type="ECO:0000256" key="13">
    <source>
        <dbReference type="RuleBase" id="RU003357"/>
    </source>
</evidence>
<keyword evidence="8 13" id="KW-0798">TonB box</keyword>
<keyword evidence="9 12" id="KW-0472">Membrane</keyword>
<gene>
    <name evidence="17" type="ORF">IC614_11000</name>
</gene>
<evidence type="ECO:0000256" key="1">
    <source>
        <dbReference type="ARBA" id="ARBA00004571"/>
    </source>
</evidence>
<keyword evidence="10 17" id="KW-0675">Receptor</keyword>
<dbReference type="AlphaFoldDB" id="A0A7T2GM05"/>
<feature type="domain" description="TonB-dependent receptor plug" evidence="16">
    <location>
        <begin position="56"/>
        <end position="156"/>
    </location>
</feature>
<evidence type="ECO:0000256" key="8">
    <source>
        <dbReference type="ARBA" id="ARBA00023077"/>
    </source>
</evidence>
<organism evidence="17 18">
    <name type="scientific">Allosphingosinicella flava</name>
    <dbReference type="NCBI Taxonomy" id="2771430"/>
    <lineage>
        <taxon>Bacteria</taxon>
        <taxon>Pseudomonadati</taxon>
        <taxon>Pseudomonadota</taxon>
        <taxon>Alphaproteobacteria</taxon>
        <taxon>Sphingomonadales</taxon>
        <taxon>Sphingomonadaceae</taxon>
        <taxon>Allosphingosinicella</taxon>
    </lineage>
</organism>
<evidence type="ECO:0000256" key="5">
    <source>
        <dbReference type="ARBA" id="ARBA00022692"/>
    </source>
</evidence>
<evidence type="ECO:0000256" key="2">
    <source>
        <dbReference type="ARBA" id="ARBA00009810"/>
    </source>
</evidence>
<evidence type="ECO:0000259" key="15">
    <source>
        <dbReference type="Pfam" id="PF00593"/>
    </source>
</evidence>
<dbReference type="Gene3D" id="2.170.130.10">
    <property type="entry name" value="TonB-dependent receptor, plug domain"/>
    <property type="match status" value="1"/>
</dbReference>
<evidence type="ECO:0000256" key="4">
    <source>
        <dbReference type="ARBA" id="ARBA00022452"/>
    </source>
</evidence>
<dbReference type="GO" id="GO:0015891">
    <property type="term" value="P:siderophore transport"/>
    <property type="evidence" value="ECO:0007669"/>
    <property type="project" value="UniProtKB-ARBA"/>
</dbReference>
<keyword evidence="11 12" id="KW-0998">Cell outer membrane</keyword>
<dbReference type="CDD" id="cd01347">
    <property type="entry name" value="ligand_gated_channel"/>
    <property type="match status" value="1"/>
</dbReference>
<dbReference type="InterPro" id="IPR012910">
    <property type="entry name" value="Plug_dom"/>
</dbReference>
<dbReference type="RefSeq" id="WP_200973202.1">
    <property type="nucleotide sequence ID" value="NZ_CP065592.1"/>
</dbReference>
<dbReference type="EMBL" id="CP065592">
    <property type="protein sequence ID" value="QPQ56344.1"/>
    <property type="molecule type" value="Genomic_DNA"/>
</dbReference>
<dbReference type="Pfam" id="PF00593">
    <property type="entry name" value="TonB_dep_Rec_b-barrel"/>
    <property type="match status" value="1"/>
</dbReference>
<evidence type="ECO:0000256" key="9">
    <source>
        <dbReference type="ARBA" id="ARBA00023136"/>
    </source>
</evidence>
<evidence type="ECO:0000256" key="11">
    <source>
        <dbReference type="ARBA" id="ARBA00023237"/>
    </source>
</evidence>
<evidence type="ECO:0000256" key="12">
    <source>
        <dbReference type="PROSITE-ProRule" id="PRU01360"/>
    </source>
</evidence>
<accession>A0A7T2GM05</accession>
<keyword evidence="5 12" id="KW-0812">Transmembrane</keyword>
<keyword evidence="3 12" id="KW-0813">Transport</keyword>
<evidence type="ECO:0000256" key="10">
    <source>
        <dbReference type="ARBA" id="ARBA00023170"/>
    </source>
</evidence>
<name>A0A7T2GM05_9SPHN</name>
<comment type="subcellular location">
    <subcellularLocation>
        <location evidence="1 12">Cell outer membrane</location>
        <topology evidence="1 12">Multi-pass membrane protein</topology>
    </subcellularLocation>
</comment>
<dbReference type="InterPro" id="IPR037066">
    <property type="entry name" value="Plug_dom_sf"/>
</dbReference>
<dbReference type="PROSITE" id="PS52016">
    <property type="entry name" value="TONB_DEPENDENT_REC_3"/>
    <property type="match status" value="1"/>
</dbReference>
<reference evidence="17 18" key="1">
    <citation type="submission" date="2020-11" db="EMBL/GenBank/DDBJ databases">
        <title>Genome seq and assembly of Sphingosinicella sp.</title>
        <authorList>
            <person name="Chhetri G."/>
        </authorList>
    </citation>
    <scope>NUCLEOTIDE SEQUENCE [LARGE SCALE GENOMIC DNA]</scope>
    <source>
        <strain evidence="17 18">UDD2</strain>
    </source>
</reference>
<feature type="domain" description="TonB-dependent receptor-like beta-barrel" evidence="15">
    <location>
        <begin position="244"/>
        <end position="767"/>
    </location>
</feature>
<dbReference type="KEGG" id="sflv:IC614_11000"/>
<dbReference type="FunFam" id="2.170.130.10:FF:000001">
    <property type="entry name" value="Catecholate siderophore TonB-dependent receptor"/>
    <property type="match status" value="1"/>
</dbReference>
<dbReference type="GO" id="GO:0009279">
    <property type="term" value="C:cell outer membrane"/>
    <property type="evidence" value="ECO:0007669"/>
    <property type="project" value="UniProtKB-SubCell"/>
</dbReference>
<keyword evidence="7" id="KW-0406">Ion transport</keyword>
<evidence type="ECO:0000313" key="17">
    <source>
        <dbReference type="EMBL" id="QPQ56344.1"/>
    </source>
</evidence>
<sequence length="808" mass="87406">MPAFLALTCVSFTAPALAEEGVVQSNVARDAEGQSIIVTGALEAKELESPKAVQSLLDTPQTVTVISDQTIRKQNLLTLRDALSTIPGITFGAGEGGGGYGDSINLRGFAASNDITQDGVRDSAQYSRTDPFNLQQIEVFNGANSVFNGSGSVGGTVNIVSKVPQADDLTIVQAGVGTDNYWRGTVDSNMRVNDFVAFRLNAMAHRNDIPGRDVEKNKRWGLAPAVTLGIGTPTSLTLAYLHQEDDNIPVYGVPYFKNQLNDGPLEEADDSDYFGYRNLDDQNIVVDRLTATFEHDFSKSLSLRNLTRWQRVGQRSVTSSPQGTFCLEATGLQPVSAGPNDMQGAACRVTLSNVSVNDAPIRNVTVTVPRGFFQPATGPRGMMRDQESQLLHNQTDLTFVTGTTGGLHNTLVVGMSFAWEDYRLTQASLLRNAAGAAIIPPMIEIANPDTLYTGPINYTETARSRGENRNKAIYLFDNLEIGPMFELNAAVRYENVVGEFRSIPLAFNPPGNTIPSFAVQRSDDDLLSYRFGAVFKPVRSVSLYAGYGNSKTPSSATVRLGCGTIVTGGGGPQDPCAVDPETARNYEVGAKADLFGRRLQLTASVFRNERTNYRVPSNDPIVGALPVLDGRSRVDGIALGASGNIGRNWTVFANYTYLDSEVLQGVSNYCLDNPSTACANTADIRDPQKGSELVQVPKHAGSLFTSYRLPFGLEIGYGLTYQGSFALHAPTANNRMQYRSDDYLIHRAFLSYAFGNGLTAQLNVQNLTNERYFTNIRNNINATSGAITGGWAVPGEDRSAVLSLFYSF</sequence>
<feature type="chain" id="PRO_5032889719" evidence="14">
    <location>
        <begin position="19"/>
        <end position="808"/>
    </location>
</feature>
<dbReference type="Pfam" id="PF07715">
    <property type="entry name" value="Plug"/>
    <property type="match status" value="1"/>
</dbReference>
<evidence type="ECO:0000313" key="18">
    <source>
        <dbReference type="Proteomes" id="UP000594873"/>
    </source>
</evidence>